<feature type="transmembrane region" description="Helical" evidence="1">
    <location>
        <begin position="171"/>
        <end position="190"/>
    </location>
</feature>
<reference evidence="2 3" key="1">
    <citation type="submission" date="2016-03" db="EMBL/GenBank/DDBJ databases">
        <title>Comparative genomics of the ectomycorrhizal sister species Rhizopogon vinicolor and Rhizopogon vesiculosus (Basidiomycota: Boletales) reveals a divergence of the mating type B locus.</title>
        <authorList>
            <person name="Mujic A.B."/>
            <person name="Kuo A."/>
            <person name="Tritt A."/>
            <person name="Lipzen A."/>
            <person name="Chen C."/>
            <person name="Johnson J."/>
            <person name="Sharma A."/>
            <person name="Barry K."/>
            <person name="Grigoriev I.V."/>
            <person name="Spatafora J.W."/>
        </authorList>
    </citation>
    <scope>NUCLEOTIDE SEQUENCE [LARGE SCALE GENOMIC DNA]</scope>
    <source>
        <strain evidence="2 3">AM-OR11-056</strain>
    </source>
</reference>
<name>A0A1J8RE87_9AGAM</name>
<dbReference type="STRING" id="180088.A0A1J8RE87"/>
<organism evidence="2 3">
    <name type="scientific">Rhizopogon vesiculosus</name>
    <dbReference type="NCBI Taxonomy" id="180088"/>
    <lineage>
        <taxon>Eukaryota</taxon>
        <taxon>Fungi</taxon>
        <taxon>Dikarya</taxon>
        <taxon>Basidiomycota</taxon>
        <taxon>Agaricomycotina</taxon>
        <taxon>Agaricomycetes</taxon>
        <taxon>Agaricomycetidae</taxon>
        <taxon>Boletales</taxon>
        <taxon>Suillineae</taxon>
        <taxon>Rhizopogonaceae</taxon>
        <taxon>Rhizopogon</taxon>
    </lineage>
</organism>
<keyword evidence="3" id="KW-1185">Reference proteome</keyword>
<dbReference type="OrthoDB" id="3365917at2759"/>
<sequence>MGGVLEELREGRYTIQVAVRNVCSGYPEYDCPGITDPESRFWYWQNIFEVTFISSSIGTTFHLLSKKREVAYLISSIQANCSSNLASSTSMFPSPFDDSASGCSWLEQVIQYCNDYSVVLTLDGYNNSNLNSPNTTTKSPLPSGIDTTLLNCLNYTIGQAAPPFDGASMQFTSPPCLGVVSFVWILWLLLHYA</sequence>
<gene>
    <name evidence="2" type="ORF">AZE42_02495</name>
</gene>
<evidence type="ECO:0000313" key="3">
    <source>
        <dbReference type="Proteomes" id="UP000183567"/>
    </source>
</evidence>
<evidence type="ECO:0000313" key="2">
    <source>
        <dbReference type="EMBL" id="OJA20082.1"/>
    </source>
</evidence>
<dbReference type="Proteomes" id="UP000183567">
    <property type="component" value="Unassembled WGS sequence"/>
</dbReference>
<keyword evidence="1" id="KW-0472">Membrane</keyword>
<dbReference type="EMBL" id="LVVM01000732">
    <property type="protein sequence ID" value="OJA20082.1"/>
    <property type="molecule type" value="Genomic_DNA"/>
</dbReference>
<accession>A0A1J8RE87</accession>
<keyword evidence="1" id="KW-1133">Transmembrane helix</keyword>
<evidence type="ECO:0000256" key="1">
    <source>
        <dbReference type="SAM" id="Phobius"/>
    </source>
</evidence>
<dbReference type="AlphaFoldDB" id="A0A1J8RE87"/>
<protein>
    <submittedName>
        <fullName evidence="2">Uncharacterized protein</fullName>
    </submittedName>
</protein>
<keyword evidence="1" id="KW-0812">Transmembrane</keyword>
<proteinExistence type="predicted"/>
<comment type="caution">
    <text evidence="2">The sequence shown here is derived from an EMBL/GenBank/DDBJ whole genome shotgun (WGS) entry which is preliminary data.</text>
</comment>